<keyword evidence="8" id="KW-0067">ATP-binding</keyword>
<dbReference type="Proteomes" id="UP000198889">
    <property type="component" value="Unassembled WGS sequence"/>
</dbReference>
<dbReference type="NCBIfam" id="TIGR00229">
    <property type="entry name" value="sensory_box"/>
    <property type="match status" value="1"/>
</dbReference>
<evidence type="ECO:0000256" key="9">
    <source>
        <dbReference type="PROSITE-ProRule" id="PRU00169"/>
    </source>
</evidence>
<dbReference type="GO" id="GO:0004673">
    <property type="term" value="F:protein histidine kinase activity"/>
    <property type="evidence" value="ECO:0007669"/>
    <property type="project" value="UniProtKB-EC"/>
</dbReference>
<dbReference type="AlphaFoldDB" id="A0A1G4SHD6"/>
<evidence type="ECO:0000256" key="1">
    <source>
        <dbReference type="ARBA" id="ARBA00000085"/>
    </source>
</evidence>
<organism evidence="12 13">
    <name type="scientific">Ancylobacter rudongensis</name>
    <dbReference type="NCBI Taxonomy" id="177413"/>
    <lineage>
        <taxon>Bacteria</taxon>
        <taxon>Pseudomonadati</taxon>
        <taxon>Pseudomonadota</taxon>
        <taxon>Alphaproteobacteria</taxon>
        <taxon>Hyphomicrobiales</taxon>
        <taxon>Xanthobacteraceae</taxon>
        <taxon>Ancylobacter</taxon>
    </lineage>
</organism>
<dbReference type="InterPro" id="IPR001610">
    <property type="entry name" value="PAC"/>
</dbReference>
<dbReference type="PANTHER" id="PTHR41523">
    <property type="entry name" value="TWO-COMPONENT SYSTEM SENSOR PROTEIN"/>
    <property type="match status" value="1"/>
</dbReference>
<dbReference type="SMART" id="SM00911">
    <property type="entry name" value="HWE_HK"/>
    <property type="match status" value="1"/>
</dbReference>
<feature type="modified residue" description="4-aspartylphosphate" evidence="9">
    <location>
        <position position="547"/>
    </location>
</feature>
<keyword evidence="13" id="KW-1185">Reference proteome</keyword>
<evidence type="ECO:0000259" key="11">
    <source>
        <dbReference type="PROSITE" id="PS50112"/>
    </source>
</evidence>
<evidence type="ECO:0000259" key="10">
    <source>
        <dbReference type="PROSITE" id="PS50110"/>
    </source>
</evidence>
<name>A0A1G4SHD6_9HYPH</name>
<dbReference type="GO" id="GO:0005524">
    <property type="term" value="F:ATP binding"/>
    <property type="evidence" value="ECO:0007669"/>
    <property type="project" value="UniProtKB-KW"/>
</dbReference>
<dbReference type="Pfam" id="PF08448">
    <property type="entry name" value="PAS_4"/>
    <property type="match status" value="1"/>
</dbReference>
<evidence type="ECO:0000256" key="3">
    <source>
        <dbReference type="ARBA" id="ARBA00021740"/>
    </source>
</evidence>
<feature type="domain" description="PAS" evidence="11">
    <location>
        <begin position="151"/>
        <end position="195"/>
    </location>
</feature>
<sequence length="625" mass="67903">MASPEPVKFLLVDDVEENLRALEALLRRDGLALYKARSGVEALELLLEHDFALALLDVQMPDMDGFELAEMMRGTGRTRRVPIIFVTAAATDEGRRFKGYEAGAVDFIYKPIDPLILKSKAEVFFSIARQHEQLARQKDALAHAAAELSGALDRLQAHTDNSPLAIVEFDPDMRLLGWSKGAERMFGWTAPEMIGHPLADLGWMPDSCIADLVTLFSASMADISHERGHDTVRCRTRDGSMLDCEWYSSVLRRPDGTPVSLSVQILDITDRRRAEETQLLLIGELNHRVKNTLASVQAIATQTLRYTRNPDQFSATFSGRIQALARAHGMLSDRTWQGADLMDLVHDQLRLGTIDPARLHASGPRVQLQPQPALRLALILHELATNALKYGAFSRPTGRVVLDWSVEGEQLQLRWQESGGPPVQAPLKRGFGSTLIDSSMKSDGGTAAVSFRSDGVVWDLAMKLDGPPASGAERGGRVPAAPAPAPERVAQALDGCRLLVVEDEALVALELIAVLEDAGATVCGPARTVEEALDMIEAESFDAALLDGNLHGKPVDALAAALTRRGIRFAFVSGYGRESLPAAFAHAPIIAKPFTPHQLVEIAGSLTRREENVVAFPTAAAAGPR</sequence>
<gene>
    <name evidence="12" type="ORF">SAMN05660859_2209</name>
</gene>
<comment type="catalytic activity">
    <reaction evidence="1">
        <text>ATP + protein L-histidine = ADP + protein N-phospho-L-histidine.</text>
        <dbReference type="EC" id="2.7.13.3"/>
    </reaction>
</comment>
<feature type="domain" description="Response regulatory" evidence="10">
    <location>
        <begin position="497"/>
        <end position="607"/>
    </location>
</feature>
<evidence type="ECO:0000256" key="7">
    <source>
        <dbReference type="ARBA" id="ARBA00022777"/>
    </source>
</evidence>
<dbReference type="SUPFAM" id="SSF55785">
    <property type="entry name" value="PYP-like sensor domain (PAS domain)"/>
    <property type="match status" value="1"/>
</dbReference>
<dbReference type="Gene3D" id="3.30.450.20">
    <property type="entry name" value="PAS domain"/>
    <property type="match status" value="1"/>
</dbReference>
<evidence type="ECO:0000313" key="12">
    <source>
        <dbReference type="EMBL" id="SCW68466.1"/>
    </source>
</evidence>
<dbReference type="CDD" id="cd00130">
    <property type="entry name" value="PAS"/>
    <property type="match status" value="1"/>
</dbReference>
<dbReference type="InterPro" id="IPR013656">
    <property type="entry name" value="PAS_4"/>
</dbReference>
<dbReference type="Pfam" id="PF07536">
    <property type="entry name" value="HWE_HK"/>
    <property type="match status" value="1"/>
</dbReference>
<dbReference type="SUPFAM" id="SSF52172">
    <property type="entry name" value="CheY-like"/>
    <property type="match status" value="2"/>
</dbReference>
<dbReference type="InterPro" id="IPR000014">
    <property type="entry name" value="PAS"/>
</dbReference>
<dbReference type="EC" id="2.7.13.3" evidence="2"/>
<evidence type="ECO:0000256" key="2">
    <source>
        <dbReference type="ARBA" id="ARBA00012438"/>
    </source>
</evidence>
<evidence type="ECO:0000256" key="8">
    <source>
        <dbReference type="ARBA" id="ARBA00022840"/>
    </source>
</evidence>
<dbReference type="SMART" id="SM00448">
    <property type="entry name" value="REC"/>
    <property type="match status" value="2"/>
</dbReference>
<evidence type="ECO:0000256" key="4">
    <source>
        <dbReference type="ARBA" id="ARBA00022553"/>
    </source>
</evidence>
<keyword evidence="6" id="KW-0547">Nucleotide-binding</keyword>
<dbReference type="PROSITE" id="PS50112">
    <property type="entry name" value="PAS"/>
    <property type="match status" value="1"/>
</dbReference>
<dbReference type="EMBL" id="FMTP01000003">
    <property type="protein sequence ID" value="SCW68466.1"/>
    <property type="molecule type" value="Genomic_DNA"/>
</dbReference>
<reference evidence="13" key="1">
    <citation type="submission" date="2016-10" db="EMBL/GenBank/DDBJ databases">
        <authorList>
            <person name="Varghese N."/>
            <person name="Submissions S."/>
        </authorList>
    </citation>
    <scope>NUCLEOTIDE SEQUENCE [LARGE SCALE GENOMIC DNA]</scope>
    <source>
        <strain evidence="13">CGMCC 1.1761</strain>
    </source>
</reference>
<dbReference type="SUPFAM" id="SSF55874">
    <property type="entry name" value="ATPase domain of HSP90 chaperone/DNA topoisomerase II/histidine kinase"/>
    <property type="match status" value="1"/>
</dbReference>
<dbReference type="Pfam" id="PF00072">
    <property type="entry name" value="Response_reg"/>
    <property type="match status" value="1"/>
</dbReference>
<dbReference type="RefSeq" id="WP_091439272.1">
    <property type="nucleotide sequence ID" value="NZ_FMTP01000003.1"/>
</dbReference>
<feature type="domain" description="Response regulatory" evidence="10">
    <location>
        <begin position="8"/>
        <end position="125"/>
    </location>
</feature>
<keyword evidence="4 9" id="KW-0597">Phosphoprotein</keyword>
<dbReference type="InterPro" id="IPR001789">
    <property type="entry name" value="Sig_transdc_resp-reg_receiver"/>
</dbReference>
<dbReference type="SMART" id="SM00091">
    <property type="entry name" value="PAS"/>
    <property type="match status" value="1"/>
</dbReference>
<protein>
    <recommendedName>
        <fullName evidence="3">Blue-light-activated histidine kinase</fullName>
        <ecNumber evidence="2">2.7.13.3</ecNumber>
    </recommendedName>
</protein>
<dbReference type="PANTHER" id="PTHR41523:SF8">
    <property type="entry name" value="ETHYLENE RESPONSE SENSOR PROTEIN"/>
    <property type="match status" value="1"/>
</dbReference>
<dbReference type="InterPro" id="IPR035965">
    <property type="entry name" value="PAS-like_dom_sf"/>
</dbReference>
<dbReference type="InterPro" id="IPR011102">
    <property type="entry name" value="Sig_transdc_His_kinase_HWE"/>
</dbReference>
<keyword evidence="5" id="KW-0808">Transferase</keyword>
<dbReference type="GO" id="GO:0000160">
    <property type="term" value="P:phosphorelay signal transduction system"/>
    <property type="evidence" value="ECO:0007669"/>
    <property type="project" value="InterPro"/>
</dbReference>
<dbReference type="Gene3D" id="3.30.565.10">
    <property type="entry name" value="Histidine kinase-like ATPase, C-terminal domain"/>
    <property type="match status" value="1"/>
</dbReference>
<dbReference type="SMART" id="SM00086">
    <property type="entry name" value="PAC"/>
    <property type="match status" value="1"/>
</dbReference>
<dbReference type="InterPro" id="IPR036890">
    <property type="entry name" value="HATPase_C_sf"/>
</dbReference>
<keyword evidence="7" id="KW-0418">Kinase</keyword>
<dbReference type="InterPro" id="IPR011006">
    <property type="entry name" value="CheY-like_superfamily"/>
</dbReference>
<dbReference type="PROSITE" id="PS50110">
    <property type="entry name" value="RESPONSE_REGULATORY"/>
    <property type="match status" value="2"/>
</dbReference>
<dbReference type="Gene3D" id="3.40.50.2300">
    <property type="match status" value="2"/>
</dbReference>
<evidence type="ECO:0000256" key="5">
    <source>
        <dbReference type="ARBA" id="ARBA00022679"/>
    </source>
</evidence>
<evidence type="ECO:0000256" key="6">
    <source>
        <dbReference type="ARBA" id="ARBA00022741"/>
    </source>
</evidence>
<evidence type="ECO:0000313" key="13">
    <source>
        <dbReference type="Proteomes" id="UP000198889"/>
    </source>
</evidence>
<accession>A0A1G4SHD6</accession>
<dbReference type="STRING" id="177413.SAMN05660859_2209"/>
<feature type="modified residue" description="4-aspartylphosphate" evidence="9">
    <location>
        <position position="57"/>
    </location>
</feature>
<proteinExistence type="predicted"/>